<evidence type="ECO:0000313" key="7">
    <source>
        <dbReference type="EMBL" id="MBC5636247.1"/>
    </source>
</evidence>
<sequence length="269" mass="30834">MKGDFMYYDFLLLGHLVWNLPLLVLLIGISFLYSYLIKRYTDLRLFNKQPIFFFLSLCLICLILGSPLSAFSHLSLSLHMIQMSILYFIIPPLLLVGIPPQLFARAIRTSLLQKIGKLFLTPKLALMLFSALFLLYHLPFLLEYLSQAPLIQSIYLCILFILSFSLWWPIVSPDHRQRLYKKQKKNFILLTMLMLMPACSLFILSAFIDGVQNPYLNQLAVLLCLPTNSNSLDLLASPFHSKYDPLVAGTLMIGIHKSGIMLSTRLVKK</sequence>
<dbReference type="Pfam" id="PF09678">
    <property type="entry name" value="Caa3_CtaG"/>
    <property type="match status" value="1"/>
</dbReference>
<organism evidence="7 8">
    <name type="scientific">Ornithinibacillus hominis</name>
    <dbReference type="NCBI Taxonomy" id="2763055"/>
    <lineage>
        <taxon>Bacteria</taxon>
        <taxon>Bacillati</taxon>
        <taxon>Bacillota</taxon>
        <taxon>Bacilli</taxon>
        <taxon>Bacillales</taxon>
        <taxon>Bacillaceae</taxon>
        <taxon>Ornithinibacillus</taxon>
    </lineage>
</organism>
<comment type="caution">
    <text evidence="7">The sequence shown here is derived from an EMBL/GenBank/DDBJ whole genome shotgun (WGS) entry which is preliminary data.</text>
</comment>
<evidence type="ECO:0000256" key="3">
    <source>
        <dbReference type="ARBA" id="ARBA00022692"/>
    </source>
</evidence>
<feature type="transmembrane region" description="Helical" evidence="6">
    <location>
        <begin position="246"/>
        <end position="267"/>
    </location>
</feature>
<gene>
    <name evidence="7" type="ORF">H8S33_05315</name>
</gene>
<name>A0A923RJA8_9BACI</name>
<feature type="transmembrane region" description="Helical" evidence="6">
    <location>
        <begin position="118"/>
        <end position="138"/>
    </location>
</feature>
<feature type="transmembrane region" description="Helical" evidence="6">
    <location>
        <begin position="150"/>
        <end position="168"/>
    </location>
</feature>
<feature type="transmembrane region" description="Helical" evidence="6">
    <location>
        <begin position="49"/>
        <end position="70"/>
    </location>
</feature>
<dbReference type="EMBL" id="JACOOL010000003">
    <property type="protein sequence ID" value="MBC5636247.1"/>
    <property type="molecule type" value="Genomic_DNA"/>
</dbReference>
<proteinExistence type="predicted"/>
<protein>
    <submittedName>
        <fullName evidence="7">Cytochrome c oxidase assembly protein</fullName>
    </submittedName>
</protein>
<keyword evidence="5 6" id="KW-0472">Membrane</keyword>
<evidence type="ECO:0000313" key="8">
    <source>
        <dbReference type="Proteomes" id="UP000637359"/>
    </source>
</evidence>
<evidence type="ECO:0000256" key="6">
    <source>
        <dbReference type="SAM" id="Phobius"/>
    </source>
</evidence>
<accession>A0A923RJA8</accession>
<feature type="transmembrane region" description="Helical" evidence="6">
    <location>
        <begin position="76"/>
        <end position="98"/>
    </location>
</feature>
<comment type="subcellular location">
    <subcellularLocation>
        <location evidence="1">Cell membrane</location>
        <topology evidence="1">Multi-pass membrane protein</topology>
    </subcellularLocation>
</comment>
<keyword evidence="8" id="KW-1185">Reference proteome</keyword>
<evidence type="ECO:0000256" key="2">
    <source>
        <dbReference type="ARBA" id="ARBA00022475"/>
    </source>
</evidence>
<dbReference type="AlphaFoldDB" id="A0A923RJA8"/>
<feature type="transmembrane region" description="Helical" evidence="6">
    <location>
        <begin position="16"/>
        <end position="37"/>
    </location>
</feature>
<keyword evidence="3 6" id="KW-0812">Transmembrane</keyword>
<keyword evidence="2" id="KW-1003">Cell membrane</keyword>
<evidence type="ECO:0000256" key="5">
    <source>
        <dbReference type="ARBA" id="ARBA00023136"/>
    </source>
</evidence>
<dbReference type="InterPro" id="IPR019108">
    <property type="entry name" value="Caa3_assmbl_CtaG-rel"/>
</dbReference>
<dbReference type="GO" id="GO:0005886">
    <property type="term" value="C:plasma membrane"/>
    <property type="evidence" value="ECO:0007669"/>
    <property type="project" value="UniProtKB-SubCell"/>
</dbReference>
<evidence type="ECO:0000256" key="1">
    <source>
        <dbReference type="ARBA" id="ARBA00004651"/>
    </source>
</evidence>
<keyword evidence="4 6" id="KW-1133">Transmembrane helix</keyword>
<feature type="transmembrane region" description="Helical" evidence="6">
    <location>
        <begin position="188"/>
        <end position="208"/>
    </location>
</feature>
<dbReference type="Proteomes" id="UP000637359">
    <property type="component" value="Unassembled WGS sequence"/>
</dbReference>
<reference evidence="7" key="1">
    <citation type="submission" date="2020-08" db="EMBL/GenBank/DDBJ databases">
        <title>Genome public.</title>
        <authorList>
            <person name="Liu C."/>
            <person name="Sun Q."/>
        </authorList>
    </citation>
    <scope>NUCLEOTIDE SEQUENCE</scope>
    <source>
        <strain evidence="7">BX22</strain>
    </source>
</reference>
<evidence type="ECO:0000256" key="4">
    <source>
        <dbReference type="ARBA" id="ARBA00022989"/>
    </source>
</evidence>